<name>A0A0V1CCV4_TRIPS</name>
<gene>
    <name evidence="2" type="ORF">T4A_442</name>
</gene>
<comment type="caution">
    <text evidence="2">The sequence shown here is derived from an EMBL/GenBank/DDBJ whole genome shotgun (WGS) entry which is preliminary data.</text>
</comment>
<protein>
    <submittedName>
        <fullName evidence="2">Uncharacterized protein</fullName>
    </submittedName>
</protein>
<evidence type="ECO:0000313" key="3">
    <source>
        <dbReference type="Proteomes" id="UP000054632"/>
    </source>
</evidence>
<sequence>MRFFQQLEWVLLLNLLPACGSCSPNWAALSGLRRLLLLRGEEMMMGGWNE</sequence>
<feature type="signal peptide" evidence="1">
    <location>
        <begin position="1"/>
        <end position="22"/>
    </location>
</feature>
<organism evidence="2 3">
    <name type="scientific">Trichinella pseudospiralis</name>
    <name type="common">Parasitic roundworm</name>
    <dbReference type="NCBI Taxonomy" id="6337"/>
    <lineage>
        <taxon>Eukaryota</taxon>
        <taxon>Metazoa</taxon>
        <taxon>Ecdysozoa</taxon>
        <taxon>Nematoda</taxon>
        <taxon>Enoplea</taxon>
        <taxon>Dorylaimia</taxon>
        <taxon>Trichinellida</taxon>
        <taxon>Trichinellidae</taxon>
        <taxon>Trichinella</taxon>
    </lineage>
</organism>
<keyword evidence="1" id="KW-0732">Signal</keyword>
<dbReference type="Proteomes" id="UP000054632">
    <property type="component" value="Unassembled WGS sequence"/>
</dbReference>
<dbReference type="AlphaFoldDB" id="A0A0V1CCV4"/>
<evidence type="ECO:0000256" key="1">
    <source>
        <dbReference type="SAM" id="SignalP"/>
    </source>
</evidence>
<dbReference type="EMBL" id="JYDR01003998">
    <property type="protein sequence ID" value="KRY46830.1"/>
    <property type="molecule type" value="Genomic_DNA"/>
</dbReference>
<feature type="chain" id="PRO_5006875854" evidence="1">
    <location>
        <begin position="23"/>
        <end position="50"/>
    </location>
</feature>
<reference evidence="2 3" key="1">
    <citation type="submission" date="2015-01" db="EMBL/GenBank/DDBJ databases">
        <title>Evolution of Trichinella species and genotypes.</title>
        <authorList>
            <person name="Korhonen P.K."/>
            <person name="Edoardo P."/>
            <person name="Giuseppe L.R."/>
            <person name="Gasser R.B."/>
        </authorList>
    </citation>
    <scope>NUCLEOTIDE SEQUENCE [LARGE SCALE GENOMIC DNA]</scope>
    <source>
        <strain evidence="2">ISS13</strain>
    </source>
</reference>
<evidence type="ECO:0000313" key="2">
    <source>
        <dbReference type="EMBL" id="KRY46830.1"/>
    </source>
</evidence>
<proteinExistence type="predicted"/>
<accession>A0A0V1CCV4</accession>